<evidence type="ECO:0000313" key="6">
    <source>
        <dbReference type="Proteomes" id="UP001527202"/>
    </source>
</evidence>
<dbReference type="EMBL" id="CP026520">
    <property type="protein sequence ID" value="QAV19450.1"/>
    <property type="molecule type" value="Genomic_DNA"/>
</dbReference>
<evidence type="ECO:0000259" key="2">
    <source>
        <dbReference type="Pfam" id="PF12197"/>
    </source>
</evidence>
<dbReference type="Proteomes" id="UP000288943">
    <property type="component" value="Chromosome"/>
</dbReference>
<evidence type="ECO:0000313" key="4">
    <source>
        <dbReference type="EMBL" id="QAV19450.1"/>
    </source>
</evidence>
<feature type="signal peptide" evidence="1">
    <location>
        <begin position="1"/>
        <end position="24"/>
    </location>
</feature>
<reference evidence="3 6" key="2">
    <citation type="submission" date="2022-05" db="EMBL/GenBank/DDBJ databases">
        <title>Genome Sequencing of Bee-Associated Microbes.</title>
        <authorList>
            <person name="Dunlap C."/>
        </authorList>
    </citation>
    <scope>NUCLEOTIDE SEQUENCE [LARGE SCALE GENOMIC DNA]</scope>
    <source>
        <strain evidence="3 6">NRRL B-23120</strain>
    </source>
</reference>
<feature type="chain" id="PRO_5019421524" description="LCI fold domain-containing protein" evidence="1">
    <location>
        <begin position="25"/>
        <end position="90"/>
    </location>
</feature>
<name>A0A410WYN2_9BACL</name>
<protein>
    <recommendedName>
        <fullName evidence="2">LCI fold domain-containing protein</fullName>
    </recommendedName>
</protein>
<accession>A0A410WYN2</accession>
<proteinExistence type="predicted"/>
<keyword evidence="6" id="KW-1185">Reference proteome</keyword>
<sequence>MMKKILINSALSLSLLFSAAPAFAAVDTSTPTTCKDTIQDRYLKNRTGIFSDHFTENGTTWYIKGITSEHVSNDGGYVVYTAHYQAHVCG</sequence>
<dbReference type="GeneID" id="95376687"/>
<dbReference type="AlphaFoldDB" id="A0A410WYN2"/>
<dbReference type="OrthoDB" id="2659144at2"/>
<keyword evidence="1" id="KW-0732">Signal</keyword>
<evidence type="ECO:0000256" key="1">
    <source>
        <dbReference type="SAM" id="SignalP"/>
    </source>
</evidence>
<organism evidence="4 5">
    <name type="scientific">Paenibacillus chitinolyticus</name>
    <dbReference type="NCBI Taxonomy" id="79263"/>
    <lineage>
        <taxon>Bacteria</taxon>
        <taxon>Bacillati</taxon>
        <taxon>Bacillota</taxon>
        <taxon>Bacilli</taxon>
        <taxon>Bacillales</taxon>
        <taxon>Paenibacillaceae</taxon>
        <taxon>Paenibacillus</taxon>
    </lineage>
</organism>
<evidence type="ECO:0000313" key="3">
    <source>
        <dbReference type="EMBL" id="MCY9596435.1"/>
    </source>
</evidence>
<dbReference type="RefSeq" id="WP_042226568.1">
    <property type="nucleotide sequence ID" value="NZ_CP026520.1"/>
</dbReference>
<dbReference type="Proteomes" id="UP001527202">
    <property type="component" value="Unassembled WGS sequence"/>
</dbReference>
<reference evidence="4 5" key="1">
    <citation type="submission" date="2018-01" db="EMBL/GenBank/DDBJ databases">
        <title>The whole genome sequencing and assembly of Paenibacillus chitinolyticus KCCM 41400 strain.</title>
        <authorList>
            <person name="Kim J.-Y."/>
            <person name="Park M.-K."/>
            <person name="Lee Y.-J."/>
            <person name="Yi H."/>
            <person name="Bahn Y.-S."/>
            <person name="Kim J.F."/>
            <person name="Lee D.-W."/>
        </authorList>
    </citation>
    <scope>NUCLEOTIDE SEQUENCE [LARGE SCALE GENOMIC DNA]</scope>
    <source>
        <strain evidence="4 5">KCCM 41400</strain>
    </source>
</reference>
<dbReference type="Pfam" id="PF12197">
    <property type="entry name" value="lci"/>
    <property type="match status" value="1"/>
</dbReference>
<gene>
    <name evidence="3" type="ORF">M5X16_11695</name>
    <name evidence="4" type="ORF">PC41400_17995</name>
</gene>
<evidence type="ECO:0000313" key="5">
    <source>
        <dbReference type="Proteomes" id="UP000288943"/>
    </source>
</evidence>
<feature type="domain" description="LCI fold" evidence="2">
    <location>
        <begin position="43"/>
        <end position="84"/>
    </location>
</feature>
<dbReference type="InterPro" id="IPR020976">
    <property type="entry name" value="Antimicrobial_lci"/>
</dbReference>
<dbReference type="EMBL" id="JAMDMJ010000013">
    <property type="protein sequence ID" value="MCY9596435.1"/>
    <property type="molecule type" value="Genomic_DNA"/>
</dbReference>
<dbReference type="KEGG" id="pchi:PC41400_17995"/>